<dbReference type="RefSeq" id="WP_008788076.1">
    <property type="nucleotide sequence ID" value="NZ_AKCB01000002.1"/>
</dbReference>
<evidence type="ECO:0000313" key="2">
    <source>
        <dbReference type="Proteomes" id="UP000003157"/>
    </source>
</evidence>
<dbReference type="EMBL" id="ADKX01000015">
    <property type="protein sequence ID" value="EFW05791.1"/>
    <property type="molecule type" value="Genomic_DNA"/>
</dbReference>
<proteinExistence type="predicted"/>
<keyword evidence="2" id="KW-1185">Reference proteome</keyword>
<accession>E7G872</accession>
<dbReference type="InterPro" id="IPR036593">
    <property type="entry name" value="CPE0013-like_sf"/>
</dbReference>
<dbReference type="AlphaFoldDB" id="E7G872"/>
<reference evidence="1 2" key="1">
    <citation type="submission" date="2010-12" db="EMBL/GenBank/DDBJ databases">
        <title>The Genome Sequence of Coprobacillus sp. strain 29_1.</title>
        <authorList>
            <consortium name="The Broad Institute Genome Sequencing Platform"/>
            <person name="Earl A."/>
            <person name="Ward D."/>
            <person name="Feldgarden M."/>
            <person name="Gevers D."/>
            <person name="Daigneault M."/>
            <person name="Sibley C.D."/>
            <person name="White A."/>
            <person name="Strauss J."/>
            <person name="Allen-Vercoe E."/>
            <person name="Young S.K."/>
            <person name="Zeng Q."/>
            <person name="Gargeya S."/>
            <person name="Fitzgerald M."/>
            <person name="Haas B."/>
            <person name="Abouelleil A."/>
            <person name="Alvarado L."/>
            <person name="Arachchi H.M."/>
            <person name="Berlin A."/>
            <person name="Brown A."/>
            <person name="Chapman S.B."/>
            <person name="Chen Z."/>
            <person name="Dunbar C."/>
            <person name="Freedman E."/>
            <person name="Gearin G."/>
            <person name="Gellesch M."/>
            <person name="Goldberg J."/>
            <person name="Griggs A."/>
            <person name="Gujja S."/>
            <person name="Heilman E."/>
            <person name="Heiman D."/>
            <person name="Howarth C."/>
            <person name="Larson L."/>
            <person name="Lui A."/>
            <person name="MacDonald P.J.P."/>
            <person name="Mehta T."/>
            <person name="Montmayeur A."/>
            <person name="Murphy C."/>
            <person name="Neiman D."/>
            <person name="Pearson M."/>
            <person name="Priest M."/>
            <person name="Roberts A."/>
            <person name="Saif S."/>
            <person name="Shea T."/>
            <person name="Shenoy N."/>
            <person name="Sisk P."/>
            <person name="Stolte C."/>
            <person name="Sykes S."/>
            <person name="White J."/>
            <person name="Yandava C."/>
            <person name="Nusbaum C."/>
            <person name="Birren B."/>
        </authorList>
    </citation>
    <scope>NUCLEOTIDE SEQUENCE [LARGE SCALE GENOMIC DNA]</scope>
    <source>
        <strain evidence="1 2">29_1</strain>
    </source>
</reference>
<dbReference type="OrthoDB" id="9811531at2"/>
<evidence type="ECO:0000313" key="1">
    <source>
        <dbReference type="EMBL" id="EFW05791.1"/>
    </source>
</evidence>
<name>E7G872_9FIRM</name>
<dbReference type="InterPro" id="IPR012460">
    <property type="entry name" value="DUF1667"/>
</dbReference>
<gene>
    <name evidence="1" type="ORF">HMPREF9488_00960</name>
</gene>
<sequence length="125" mass="13884">MGSESMLKEMVCITCPIGCHLTIRQDGEEIEVSGNTCPRGKQYAIAEMTHPTRMLTTTVVIKNAIYHQIPVISSAPIPFDKIEETMKLLKEVVVTAPVHEKDIIVKDIFGLGIDMIASRSMKRVD</sequence>
<comment type="caution">
    <text evidence="1">The sequence shown here is derived from an EMBL/GenBank/DDBJ whole genome shotgun (WGS) entry which is preliminary data.</text>
</comment>
<protein>
    <recommendedName>
        <fullName evidence="3">Zinc finger protein</fullName>
    </recommendedName>
</protein>
<dbReference type="STRING" id="100884.GCA_000269565_02807"/>
<dbReference type="GeneID" id="78230610"/>
<evidence type="ECO:0008006" key="3">
    <source>
        <dbReference type="Google" id="ProtNLM"/>
    </source>
</evidence>
<dbReference type="PANTHER" id="PTHR39450:SF1">
    <property type="entry name" value="DUF1667 DOMAIN-CONTAINING PROTEIN"/>
    <property type="match status" value="1"/>
</dbReference>
<dbReference type="eggNOG" id="COG3862">
    <property type="taxonomic scope" value="Bacteria"/>
</dbReference>
<organism evidence="1 2">
    <name type="scientific">Coprobacillus cateniformis</name>
    <dbReference type="NCBI Taxonomy" id="100884"/>
    <lineage>
        <taxon>Bacteria</taxon>
        <taxon>Bacillati</taxon>
        <taxon>Bacillota</taxon>
        <taxon>Erysipelotrichia</taxon>
        <taxon>Erysipelotrichales</taxon>
        <taxon>Coprobacillaceae</taxon>
        <taxon>Coprobacillus</taxon>
    </lineage>
</organism>
<dbReference type="Gene3D" id="3.10.530.10">
    <property type="entry name" value="CPE0013-like"/>
    <property type="match status" value="1"/>
</dbReference>
<dbReference type="Pfam" id="PF07892">
    <property type="entry name" value="DUF1667"/>
    <property type="match status" value="1"/>
</dbReference>
<dbReference type="PANTHER" id="PTHR39450">
    <property type="entry name" value="MOLYBDOPTERIN OXIDOREDUCTASE, 4FE-4S CLUSTER-BINDING SUBUNIT"/>
    <property type="match status" value="1"/>
</dbReference>
<dbReference type="HOGENOM" id="CLU_148086_0_0_9"/>
<dbReference type="SUPFAM" id="SSF160148">
    <property type="entry name" value="CPE0013-like"/>
    <property type="match status" value="1"/>
</dbReference>
<dbReference type="Proteomes" id="UP000003157">
    <property type="component" value="Unassembled WGS sequence"/>
</dbReference>